<dbReference type="Gene3D" id="2.60.40.380">
    <property type="entry name" value="Purple acid phosphatase-like, N-terminal"/>
    <property type="match status" value="1"/>
</dbReference>
<reference evidence="9" key="2">
    <citation type="submission" date="2018-03" db="EMBL/GenBank/DDBJ databases">
        <title>The Triticum urartu genome reveals the dynamic nature of wheat genome evolution.</title>
        <authorList>
            <person name="Ling H."/>
            <person name="Ma B."/>
            <person name="Shi X."/>
            <person name="Liu H."/>
            <person name="Dong L."/>
            <person name="Sun H."/>
            <person name="Cao Y."/>
            <person name="Gao Q."/>
            <person name="Zheng S."/>
            <person name="Li Y."/>
            <person name="Yu Y."/>
            <person name="Du H."/>
            <person name="Qi M."/>
            <person name="Li Y."/>
            <person name="Yu H."/>
            <person name="Cui Y."/>
            <person name="Wang N."/>
            <person name="Chen C."/>
            <person name="Wu H."/>
            <person name="Zhao Y."/>
            <person name="Zhang J."/>
            <person name="Li Y."/>
            <person name="Zhou W."/>
            <person name="Zhang B."/>
            <person name="Hu W."/>
            <person name="Eijk M."/>
            <person name="Tang J."/>
            <person name="Witsenboer H."/>
            <person name="Zhao S."/>
            <person name="Li Z."/>
            <person name="Zhang A."/>
            <person name="Wang D."/>
            <person name="Liang C."/>
        </authorList>
    </citation>
    <scope>NUCLEOTIDE SEQUENCE [LARGE SCALE GENOMIC DNA]</scope>
    <source>
        <strain evidence="9">cv. G1812</strain>
    </source>
</reference>
<evidence type="ECO:0000256" key="4">
    <source>
        <dbReference type="ARBA" id="ARBA00022801"/>
    </source>
</evidence>
<dbReference type="FunFam" id="2.60.40.380:FF:000001">
    <property type="entry name" value="Fe(3+)-Zn(2+) purple acid phosphatase"/>
    <property type="match status" value="1"/>
</dbReference>
<dbReference type="SUPFAM" id="SSF49363">
    <property type="entry name" value="Purple acid phosphatase, N-terminal domain"/>
    <property type="match status" value="1"/>
</dbReference>
<dbReference type="Proteomes" id="UP000015106">
    <property type="component" value="Chromosome 7"/>
</dbReference>
<evidence type="ECO:0000313" key="10">
    <source>
        <dbReference type="Proteomes" id="UP000015106"/>
    </source>
</evidence>
<protein>
    <recommendedName>
        <fullName evidence="8">Purple acid phosphatase N-terminal domain-containing protein</fullName>
    </recommendedName>
</protein>
<organism evidence="9 10">
    <name type="scientific">Triticum urartu</name>
    <name type="common">Red wild einkorn</name>
    <name type="synonym">Crithodium urartu</name>
    <dbReference type="NCBI Taxonomy" id="4572"/>
    <lineage>
        <taxon>Eukaryota</taxon>
        <taxon>Viridiplantae</taxon>
        <taxon>Streptophyta</taxon>
        <taxon>Embryophyta</taxon>
        <taxon>Tracheophyta</taxon>
        <taxon>Spermatophyta</taxon>
        <taxon>Magnoliopsida</taxon>
        <taxon>Liliopsida</taxon>
        <taxon>Poales</taxon>
        <taxon>Poaceae</taxon>
        <taxon>BOP clade</taxon>
        <taxon>Pooideae</taxon>
        <taxon>Triticodae</taxon>
        <taxon>Triticeae</taxon>
        <taxon>Triticinae</taxon>
        <taxon>Triticum</taxon>
    </lineage>
</organism>
<dbReference type="InterPro" id="IPR008963">
    <property type="entry name" value="Purple_acid_Pase-like_N"/>
</dbReference>
<evidence type="ECO:0000313" key="9">
    <source>
        <dbReference type="EnsemblPlants" id="TuG1812G0700005579.01.T01"/>
    </source>
</evidence>
<evidence type="ECO:0000256" key="2">
    <source>
        <dbReference type="ARBA" id="ARBA00022723"/>
    </source>
</evidence>
<feature type="domain" description="Purple acid phosphatase N-terminal" evidence="8">
    <location>
        <begin position="25"/>
        <end position="116"/>
    </location>
</feature>
<keyword evidence="5" id="KW-0862">Zinc</keyword>
<dbReference type="PANTHER" id="PTHR22953">
    <property type="entry name" value="ACID PHOSPHATASE RELATED"/>
    <property type="match status" value="1"/>
</dbReference>
<proteinExistence type="inferred from homology"/>
<keyword evidence="7" id="KW-0325">Glycoprotein</keyword>
<dbReference type="PANTHER" id="PTHR22953:SF55">
    <property type="entry name" value="BIFUNCTIONAL PURPLE ACID PHOSPHATASE 26"/>
    <property type="match status" value="1"/>
</dbReference>
<keyword evidence="2" id="KW-0479">Metal-binding</keyword>
<dbReference type="InterPro" id="IPR039331">
    <property type="entry name" value="PAPs-like"/>
</dbReference>
<sequence>MSSRPTTCIPLDHESLTVSKGHNAPQQVHIAQGDYDGKAVIISWVTALEPTRSEVFYGKEEKRYDRKAKGRMTNYTFYNYRSGCIHHCLVDGLEYNTKYYYKIGIGDPAREFWFRTPPAIDLDAPYTFGIIGDLGQTFNSLSTLQHYVKSGGQSVLYVGDLSYADKYKDNDGGRWDS</sequence>
<reference evidence="10" key="1">
    <citation type="journal article" date="2013" name="Nature">
        <title>Draft genome of the wheat A-genome progenitor Triticum urartu.</title>
        <authorList>
            <person name="Ling H.Q."/>
            <person name="Zhao S."/>
            <person name="Liu D."/>
            <person name="Wang J."/>
            <person name="Sun H."/>
            <person name="Zhang C."/>
            <person name="Fan H."/>
            <person name="Li D."/>
            <person name="Dong L."/>
            <person name="Tao Y."/>
            <person name="Gao C."/>
            <person name="Wu H."/>
            <person name="Li Y."/>
            <person name="Cui Y."/>
            <person name="Guo X."/>
            <person name="Zheng S."/>
            <person name="Wang B."/>
            <person name="Yu K."/>
            <person name="Liang Q."/>
            <person name="Yang W."/>
            <person name="Lou X."/>
            <person name="Chen J."/>
            <person name="Feng M."/>
            <person name="Jian J."/>
            <person name="Zhang X."/>
            <person name="Luo G."/>
            <person name="Jiang Y."/>
            <person name="Liu J."/>
            <person name="Wang Z."/>
            <person name="Sha Y."/>
            <person name="Zhang B."/>
            <person name="Wu H."/>
            <person name="Tang D."/>
            <person name="Shen Q."/>
            <person name="Xue P."/>
            <person name="Zou S."/>
            <person name="Wang X."/>
            <person name="Liu X."/>
            <person name="Wang F."/>
            <person name="Yang Y."/>
            <person name="An X."/>
            <person name="Dong Z."/>
            <person name="Zhang K."/>
            <person name="Zhang X."/>
            <person name="Luo M.C."/>
            <person name="Dvorak J."/>
            <person name="Tong Y."/>
            <person name="Wang J."/>
            <person name="Yang H."/>
            <person name="Li Z."/>
            <person name="Wang D."/>
            <person name="Zhang A."/>
            <person name="Wang J."/>
        </authorList>
    </citation>
    <scope>NUCLEOTIDE SEQUENCE</scope>
    <source>
        <strain evidence="10">cv. G1812</strain>
    </source>
</reference>
<dbReference type="Gramene" id="TuG1812G0700005579.01.T01">
    <property type="protein sequence ID" value="TuG1812G0700005579.01.T01"/>
    <property type="gene ID" value="TuG1812G0700005579.01"/>
</dbReference>
<dbReference type="Gene3D" id="3.60.21.10">
    <property type="match status" value="1"/>
</dbReference>
<keyword evidence="4" id="KW-0378">Hydrolase</keyword>
<evidence type="ECO:0000256" key="1">
    <source>
        <dbReference type="ARBA" id="ARBA00008723"/>
    </source>
</evidence>
<dbReference type="AlphaFoldDB" id="A0A8R7VBW2"/>
<dbReference type="GO" id="GO:0003993">
    <property type="term" value="F:acid phosphatase activity"/>
    <property type="evidence" value="ECO:0007669"/>
    <property type="project" value="InterPro"/>
</dbReference>
<evidence type="ECO:0000256" key="3">
    <source>
        <dbReference type="ARBA" id="ARBA00022729"/>
    </source>
</evidence>
<dbReference type="InterPro" id="IPR029052">
    <property type="entry name" value="Metallo-depent_PP-like"/>
</dbReference>
<keyword evidence="6" id="KW-0408">Iron</keyword>
<evidence type="ECO:0000256" key="5">
    <source>
        <dbReference type="ARBA" id="ARBA00022833"/>
    </source>
</evidence>
<name>A0A8R7VBW2_TRIUA</name>
<evidence type="ECO:0000259" key="8">
    <source>
        <dbReference type="Pfam" id="PF16656"/>
    </source>
</evidence>
<evidence type="ECO:0000256" key="6">
    <source>
        <dbReference type="ARBA" id="ARBA00023004"/>
    </source>
</evidence>
<evidence type="ECO:0000256" key="7">
    <source>
        <dbReference type="ARBA" id="ARBA00023180"/>
    </source>
</evidence>
<dbReference type="Pfam" id="PF16656">
    <property type="entry name" value="Pur_ac_phosph_N"/>
    <property type="match status" value="1"/>
</dbReference>
<keyword evidence="10" id="KW-1185">Reference proteome</keyword>
<accession>A0A8R7VBW2</accession>
<dbReference type="InterPro" id="IPR015914">
    <property type="entry name" value="PAPs_N"/>
</dbReference>
<dbReference type="GO" id="GO:0046872">
    <property type="term" value="F:metal ion binding"/>
    <property type="evidence" value="ECO:0007669"/>
    <property type="project" value="UniProtKB-KW"/>
</dbReference>
<comment type="similarity">
    <text evidence="1">Belongs to the metallophosphoesterase superfamily. Purple acid phosphatase family.</text>
</comment>
<keyword evidence="3" id="KW-0732">Signal</keyword>
<dbReference type="EnsemblPlants" id="TuG1812G0700005579.01.T01">
    <property type="protein sequence ID" value="TuG1812G0700005579.01.T01"/>
    <property type="gene ID" value="TuG1812G0700005579.01"/>
</dbReference>
<reference evidence="9" key="3">
    <citation type="submission" date="2022-06" db="UniProtKB">
        <authorList>
            <consortium name="EnsemblPlants"/>
        </authorList>
    </citation>
    <scope>IDENTIFICATION</scope>
</reference>